<dbReference type="AlphaFoldDB" id="A0A2K8MHU3"/>
<dbReference type="Pfam" id="PF08445">
    <property type="entry name" value="FR47"/>
    <property type="match status" value="1"/>
</dbReference>
<dbReference type="SUPFAM" id="SSF55729">
    <property type="entry name" value="Acyl-CoA N-acyltransferases (Nat)"/>
    <property type="match status" value="1"/>
</dbReference>
<dbReference type="RefSeq" id="WP_100281915.1">
    <property type="nucleotide sequence ID" value="NZ_CP024923.1"/>
</dbReference>
<name>A0A2K8MHU3_9SPHN</name>
<accession>A0A2K8MHU3</accession>
<dbReference type="InterPro" id="IPR013653">
    <property type="entry name" value="GCN5-like_dom"/>
</dbReference>
<gene>
    <name evidence="2" type="ORF">CVN68_09075</name>
</gene>
<dbReference type="Proteomes" id="UP000229081">
    <property type="component" value="Chromosome"/>
</dbReference>
<feature type="domain" description="N-acetyltransferase" evidence="1">
    <location>
        <begin position="86"/>
        <end position="225"/>
    </location>
</feature>
<organism evidence="2 3">
    <name type="scientific">Sphingomonas psychrotolerans</name>
    <dbReference type="NCBI Taxonomy" id="1327635"/>
    <lineage>
        <taxon>Bacteria</taxon>
        <taxon>Pseudomonadati</taxon>
        <taxon>Pseudomonadota</taxon>
        <taxon>Alphaproteobacteria</taxon>
        <taxon>Sphingomonadales</taxon>
        <taxon>Sphingomonadaceae</taxon>
        <taxon>Sphingomonas</taxon>
    </lineage>
</organism>
<evidence type="ECO:0000313" key="3">
    <source>
        <dbReference type="Proteomes" id="UP000229081"/>
    </source>
</evidence>
<keyword evidence="2" id="KW-0808">Transferase</keyword>
<reference evidence="2 3" key="1">
    <citation type="submission" date="2017-11" db="EMBL/GenBank/DDBJ databases">
        <title>Complete genome sequence of Sphingomonas sp. Strain Cra20, a psychrotolerant potential plant growth promoting rhizobacteria.</title>
        <authorList>
            <person name="Luo Y."/>
        </authorList>
    </citation>
    <scope>NUCLEOTIDE SEQUENCE [LARGE SCALE GENOMIC DNA]</scope>
    <source>
        <strain evidence="2 3">Cra20</strain>
    </source>
</reference>
<dbReference type="Gene3D" id="3.40.630.30">
    <property type="match status" value="1"/>
</dbReference>
<dbReference type="KEGG" id="sphc:CVN68_09075"/>
<dbReference type="GO" id="GO:0016747">
    <property type="term" value="F:acyltransferase activity, transferring groups other than amino-acyl groups"/>
    <property type="evidence" value="ECO:0007669"/>
    <property type="project" value="InterPro"/>
</dbReference>
<protein>
    <submittedName>
        <fullName evidence="2">GNAT family N-acetyltransferase</fullName>
    </submittedName>
</protein>
<dbReference type="PROSITE" id="PS51186">
    <property type="entry name" value="GNAT"/>
    <property type="match status" value="1"/>
</dbReference>
<sequence>MTHALDGPAWTALCTRQQALAHGEGAALRYDPEYAIFAAVGDHAPGSLAALGTLIGATGPAIVLQKDPLPLVPGTRVAKHRMGVQMVAETLSGTGDLDFVELGDADAGEMLALATLTEPGPFFARTHRLGDFIGIRDSGRLVAMAGERMKPAGFTEVSGVCTHPDWRGRGYAGGLMRVVAARIAERGETPFLHAYADNRGAIALYENLGFRLRCEVHVTVLAPAG</sequence>
<keyword evidence="3" id="KW-1185">Reference proteome</keyword>
<dbReference type="InterPro" id="IPR016181">
    <property type="entry name" value="Acyl_CoA_acyltransferase"/>
</dbReference>
<evidence type="ECO:0000259" key="1">
    <source>
        <dbReference type="PROSITE" id="PS51186"/>
    </source>
</evidence>
<dbReference type="InterPro" id="IPR000182">
    <property type="entry name" value="GNAT_dom"/>
</dbReference>
<dbReference type="EMBL" id="CP024923">
    <property type="protein sequence ID" value="ATY32106.1"/>
    <property type="molecule type" value="Genomic_DNA"/>
</dbReference>
<dbReference type="OrthoDB" id="9797456at2"/>
<dbReference type="CDD" id="cd04301">
    <property type="entry name" value="NAT_SF"/>
    <property type="match status" value="1"/>
</dbReference>
<proteinExistence type="predicted"/>
<evidence type="ECO:0000313" key="2">
    <source>
        <dbReference type="EMBL" id="ATY32106.1"/>
    </source>
</evidence>